<dbReference type="InterPro" id="IPR000169">
    <property type="entry name" value="Pept_cys_AS"/>
</dbReference>
<dbReference type="PROSITE" id="PS51257">
    <property type="entry name" value="PROKAR_LIPOPROTEIN"/>
    <property type="match status" value="1"/>
</dbReference>
<evidence type="ECO:0000313" key="1">
    <source>
        <dbReference type="EMBL" id="EPY16542.1"/>
    </source>
</evidence>
<protein>
    <submittedName>
        <fullName evidence="1">Uncharacterized protein</fullName>
    </submittedName>
</protein>
<organism evidence="1 2">
    <name type="scientific">Strigomonas culicis</name>
    <dbReference type="NCBI Taxonomy" id="28005"/>
    <lineage>
        <taxon>Eukaryota</taxon>
        <taxon>Discoba</taxon>
        <taxon>Euglenozoa</taxon>
        <taxon>Kinetoplastea</taxon>
        <taxon>Metakinetoplastina</taxon>
        <taxon>Trypanosomatida</taxon>
        <taxon>Trypanosomatidae</taxon>
        <taxon>Strigomonadinae</taxon>
        <taxon>Strigomonas</taxon>
    </lineage>
</organism>
<name>S9TES0_9TRYP</name>
<accession>S9TES0</accession>
<dbReference type="PROSITE" id="PS00139">
    <property type="entry name" value="THIOL_PROTEASE_CYS"/>
    <property type="match status" value="1"/>
</dbReference>
<comment type="caution">
    <text evidence="1">The sequence shown here is derived from an EMBL/GenBank/DDBJ whole genome shotgun (WGS) entry which is preliminary data.</text>
</comment>
<keyword evidence="2" id="KW-1185">Reference proteome</keyword>
<gene>
    <name evidence="1" type="ORF">STCU_11155</name>
</gene>
<dbReference type="EMBL" id="ATMH01011060">
    <property type="protein sequence ID" value="EPY16542.1"/>
    <property type="molecule type" value="Genomic_DNA"/>
</dbReference>
<sequence length="123" mass="13442">MPSNRRVAHMLSQTTASSSLYAQAISGACYAYAVVGVATGRDKDRGELLDETSTLMKVRVRVPKRSSARAVLARADRILARRADEEDALAAGLYNWSTVREDTARLLASSKSGKPKAYILKRQ</sequence>
<proteinExistence type="predicted"/>
<evidence type="ECO:0000313" key="2">
    <source>
        <dbReference type="Proteomes" id="UP000015354"/>
    </source>
</evidence>
<reference evidence="1 2" key="1">
    <citation type="journal article" date="2013" name="PLoS ONE">
        <title>Predicting the Proteins of Angomonas deanei, Strigomonas culicis and Their Respective Endosymbionts Reveals New Aspects of the Trypanosomatidae Family.</title>
        <authorList>
            <person name="Motta M.C."/>
            <person name="Martins A.C."/>
            <person name="de Souza S.S."/>
            <person name="Catta-Preta C.M."/>
            <person name="Silva R."/>
            <person name="Klein C.C."/>
            <person name="de Almeida L.G."/>
            <person name="de Lima Cunha O."/>
            <person name="Ciapina L.P."/>
            <person name="Brocchi M."/>
            <person name="Colabardini A.C."/>
            <person name="de Araujo Lima B."/>
            <person name="Machado C.R."/>
            <person name="de Almeida Soares C.M."/>
            <person name="Probst C.M."/>
            <person name="de Menezes C.B."/>
            <person name="Thompson C.E."/>
            <person name="Bartholomeu D.C."/>
            <person name="Gradia D.F."/>
            <person name="Pavoni D.P."/>
            <person name="Grisard E.C."/>
            <person name="Fantinatti-Garboggini F."/>
            <person name="Marchini F.K."/>
            <person name="Rodrigues-Luiz G.F."/>
            <person name="Wagner G."/>
            <person name="Goldman G.H."/>
            <person name="Fietto J.L."/>
            <person name="Elias M.C."/>
            <person name="Goldman M.H."/>
            <person name="Sagot M.F."/>
            <person name="Pereira M."/>
            <person name="Stoco P.H."/>
            <person name="de Mendonca-Neto R.P."/>
            <person name="Teixeira S.M."/>
            <person name="Maciel T.E."/>
            <person name="de Oliveira Mendes T.A."/>
            <person name="Urmenyi T.P."/>
            <person name="de Souza W."/>
            <person name="Schenkman S."/>
            <person name="de Vasconcelos A.T."/>
        </authorList>
    </citation>
    <scope>NUCLEOTIDE SEQUENCE [LARGE SCALE GENOMIC DNA]</scope>
</reference>
<dbReference type="Proteomes" id="UP000015354">
    <property type="component" value="Unassembled WGS sequence"/>
</dbReference>
<dbReference type="AlphaFoldDB" id="S9TES0"/>